<gene>
    <name evidence="1" type="ORF">J8F10_10855</name>
</gene>
<dbReference type="Proteomes" id="UP000676565">
    <property type="component" value="Unassembled WGS sequence"/>
</dbReference>
<dbReference type="EMBL" id="JAGKQQ010000001">
    <property type="protein sequence ID" value="MBP3955782.1"/>
    <property type="molecule type" value="Genomic_DNA"/>
</dbReference>
<comment type="caution">
    <text evidence="1">The sequence shown here is derived from an EMBL/GenBank/DDBJ whole genome shotgun (WGS) entry which is preliminary data.</text>
</comment>
<sequence>MRRLSTRALLIGFATLGTLSHPLTVARAAAPEPARAGAVVLVGTVPDPDLVALGVMVAAAQPDTDFLLDSGRTESIVKPYFDRLRPAAVTPVGTFPEGLVAAKRWGVAEPVVRPTVADPVAFAWALYPKAERAVVAPRTPAPELLQAACLAGALRVPLFVLREGDDPIKGLKELLAARGTKEITAVGAARDACKKLEGVRVTELADAAATAAAHSKELLRKGKIETLVLANPADAKKHAALAPWVAVKRRAALLLTGTDGKDAGTVVNAALKEKDTARADVLIVVADTNAIPLVKRANPAAGKDEQIDVEPWIPETDDLITLSAGRLFHADRAVVPLLLARPRLLARAPGPPKILIASNPGDGLPLLETFSRNTGRELENAGWKVIGRYGKTELTAKELRETLPEQDAFLWEGHYRTLVDQFEMPKWTEPLRPSLIFLQSCLALNPDESALLFDRGAAAVVGTPNRTYSGSGGALTLAFFDSLAYDGRNAGASMRHAKNFLLCYMDLKAKRLGDGAKMSGANKRAAWTFTIWGDPELKMPKPAPPKDALPALACEVVKDRITLSLPEKRYPPTEVAPYKAEMWPGGRLAGLFTTDEEARLLAPLAFAEVSLPNAKEGYTPRLSSKVPGRNWVFRWDARRRVGYILSVPREKDEGKIEFRVHWDADPVR</sequence>
<keyword evidence="2" id="KW-1185">Reference proteome</keyword>
<evidence type="ECO:0000313" key="2">
    <source>
        <dbReference type="Proteomes" id="UP000676565"/>
    </source>
</evidence>
<organism evidence="1 2">
    <name type="scientific">Gemmata palustris</name>
    <dbReference type="NCBI Taxonomy" id="2822762"/>
    <lineage>
        <taxon>Bacteria</taxon>
        <taxon>Pseudomonadati</taxon>
        <taxon>Planctomycetota</taxon>
        <taxon>Planctomycetia</taxon>
        <taxon>Gemmatales</taxon>
        <taxon>Gemmataceae</taxon>
        <taxon>Gemmata</taxon>
    </lineage>
</organism>
<protein>
    <recommendedName>
        <fullName evidence="3">Gingipain domain-containing protein</fullName>
    </recommendedName>
</protein>
<evidence type="ECO:0008006" key="3">
    <source>
        <dbReference type="Google" id="ProtNLM"/>
    </source>
</evidence>
<dbReference type="RefSeq" id="WP_210653842.1">
    <property type="nucleotide sequence ID" value="NZ_JAGKQQ010000001.1"/>
</dbReference>
<name>A0ABS5BQR6_9BACT</name>
<accession>A0ABS5BQR6</accession>
<reference evidence="1 2" key="1">
    <citation type="submission" date="2021-04" db="EMBL/GenBank/DDBJ databases">
        <authorList>
            <person name="Ivanova A."/>
        </authorList>
    </citation>
    <scope>NUCLEOTIDE SEQUENCE [LARGE SCALE GENOMIC DNA]</scope>
    <source>
        <strain evidence="1 2">G18</strain>
    </source>
</reference>
<evidence type="ECO:0000313" key="1">
    <source>
        <dbReference type="EMBL" id="MBP3955782.1"/>
    </source>
</evidence>
<proteinExistence type="predicted"/>